<reference evidence="2 3" key="1">
    <citation type="submission" date="2021-05" db="EMBL/GenBank/DDBJ databases">
        <title>Genome Assembly of Synthetic Allotetraploid Brassica napus Reveals Homoeologous Exchanges between Subgenomes.</title>
        <authorList>
            <person name="Davis J.T."/>
        </authorList>
    </citation>
    <scope>NUCLEOTIDE SEQUENCE [LARGE SCALE GENOMIC DNA]</scope>
    <source>
        <strain evidence="3">cv. Da-Ae</strain>
        <tissue evidence="2">Seedling</tissue>
    </source>
</reference>
<name>A0ABQ7XPX0_BRANA</name>
<feature type="non-terminal residue" evidence="2">
    <location>
        <position position="1"/>
    </location>
</feature>
<evidence type="ECO:0000313" key="3">
    <source>
        <dbReference type="Proteomes" id="UP000824890"/>
    </source>
</evidence>
<evidence type="ECO:0000313" key="2">
    <source>
        <dbReference type="EMBL" id="KAH0857993.1"/>
    </source>
</evidence>
<keyword evidence="3" id="KW-1185">Reference proteome</keyword>
<evidence type="ECO:0000256" key="1">
    <source>
        <dbReference type="SAM" id="MobiDB-lite"/>
    </source>
</evidence>
<sequence>RCGCDFHRGKKQSSDDDDGGSLSRHCFCSLLRLPTAVCSRGAKTTRSDKVDSSSSMCLPFFPMSFQTPQIEHACTELLDKKTNKIRGDEVMKNKEATGSSKQLFIP</sequence>
<dbReference type="EMBL" id="JAGKQM010000019">
    <property type="protein sequence ID" value="KAH0857993.1"/>
    <property type="molecule type" value="Genomic_DNA"/>
</dbReference>
<dbReference type="Proteomes" id="UP000824890">
    <property type="component" value="Unassembled WGS sequence"/>
</dbReference>
<organism evidence="2 3">
    <name type="scientific">Brassica napus</name>
    <name type="common">Rape</name>
    <dbReference type="NCBI Taxonomy" id="3708"/>
    <lineage>
        <taxon>Eukaryota</taxon>
        <taxon>Viridiplantae</taxon>
        <taxon>Streptophyta</taxon>
        <taxon>Embryophyta</taxon>
        <taxon>Tracheophyta</taxon>
        <taxon>Spermatophyta</taxon>
        <taxon>Magnoliopsida</taxon>
        <taxon>eudicotyledons</taxon>
        <taxon>Gunneridae</taxon>
        <taxon>Pentapetalae</taxon>
        <taxon>rosids</taxon>
        <taxon>malvids</taxon>
        <taxon>Brassicales</taxon>
        <taxon>Brassicaceae</taxon>
        <taxon>Brassiceae</taxon>
        <taxon>Brassica</taxon>
    </lineage>
</organism>
<accession>A0ABQ7XPX0</accession>
<comment type="caution">
    <text evidence="2">The sequence shown here is derived from an EMBL/GenBank/DDBJ whole genome shotgun (WGS) entry which is preliminary data.</text>
</comment>
<proteinExistence type="predicted"/>
<feature type="region of interest" description="Disordered" evidence="1">
    <location>
        <begin position="1"/>
        <end position="22"/>
    </location>
</feature>
<protein>
    <submittedName>
        <fullName evidence="2">Uncharacterized protein</fullName>
    </submittedName>
</protein>
<gene>
    <name evidence="2" type="ORF">HID58_086254</name>
</gene>